<dbReference type="Pfam" id="PF00569">
    <property type="entry name" value="ZZ"/>
    <property type="match status" value="1"/>
</dbReference>
<dbReference type="OrthoDB" id="6019271at2759"/>
<dbReference type="PANTHER" id="PTHR12268">
    <property type="entry name" value="E3 UBIQUITIN-PROTEIN LIGASE KCMF1"/>
    <property type="match status" value="1"/>
</dbReference>
<dbReference type="AlphaFoldDB" id="A0A131ZTK0"/>
<evidence type="ECO:0000313" key="12">
    <source>
        <dbReference type="EMBL" id="KAF7488065.1"/>
    </source>
</evidence>
<keyword evidence="8" id="KW-0206">Cytoskeleton</keyword>
<dbReference type="Proteomes" id="UP000616769">
    <property type="component" value="Unassembled WGS sequence"/>
</dbReference>
<reference evidence="15" key="2">
    <citation type="journal article" date="2020" name="PLoS Negl. Trop. Dis.">
        <title>High-quality nuclear genome for Sarcoptes scabiei-A critical resource for a neglected parasite.</title>
        <authorList>
            <person name="Korhonen P.K."/>
            <person name="Gasser R.B."/>
            <person name="Ma G."/>
            <person name="Wang T."/>
            <person name="Stroehlein A.J."/>
            <person name="Young N.D."/>
            <person name="Ang C.S."/>
            <person name="Fernando D.D."/>
            <person name="Lu H.C."/>
            <person name="Taylor S."/>
            <person name="Reynolds S.L."/>
            <person name="Mofiz E."/>
            <person name="Najaraj S.H."/>
            <person name="Gowda H."/>
            <person name="Madugundu A."/>
            <person name="Renuse S."/>
            <person name="Holt D."/>
            <person name="Pandey A."/>
            <person name="Papenfuss A.T."/>
            <person name="Fischer K."/>
        </authorList>
    </citation>
    <scope>NUCLEOTIDE SEQUENCE [LARGE SCALE GENOMIC DNA]</scope>
</reference>
<evidence type="ECO:0000256" key="5">
    <source>
        <dbReference type="ARBA" id="ARBA00022771"/>
    </source>
</evidence>
<dbReference type="Pfam" id="PF09068">
    <property type="entry name" value="EF-hand_2"/>
    <property type="match status" value="1"/>
</dbReference>
<dbReference type="InterPro" id="IPR011992">
    <property type="entry name" value="EF-hand-dom_pair"/>
</dbReference>
<gene>
    <name evidence="13" type="ORF">QR98_0005090</name>
    <name evidence="12" type="ORF">SSS_7978</name>
</gene>
<feature type="domain" description="ZZ-type" evidence="11">
    <location>
        <begin position="225"/>
        <end position="282"/>
    </location>
</feature>
<evidence type="ECO:0000313" key="16">
    <source>
        <dbReference type="Proteomes" id="UP000616769"/>
    </source>
</evidence>
<dbReference type="InterPro" id="IPR000433">
    <property type="entry name" value="Znf_ZZ"/>
</dbReference>
<dbReference type="SUPFAM" id="SSF57850">
    <property type="entry name" value="RING/U-box"/>
    <property type="match status" value="1"/>
</dbReference>
<evidence type="ECO:0000256" key="7">
    <source>
        <dbReference type="ARBA" id="ARBA00022837"/>
    </source>
</evidence>
<keyword evidence="3" id="KW-0963">Cytoplasm</keyword>
<evidence type="ECO:0000259" key="11">
    <source>
        <dbReference type="PROSITE" id="PS50135"/>
    </source>
</evidence>
<dbReference type="VEuPathDB" id="VectorBase:SSCA001019"/>
<evidence type="ECO:0000256" key="9">
    <source>
        <dbReference type="PROSITE-ProRule" id="PRU00228"/>
    </source>
</evidence>
<evidence type="ECO:0000256" key="2">
    <source>
        <dbReference type="ARBA" id="ARBA00004278"/>
    </source>
</evidence>
<dbReference type="InterPro" id="IPR050774">
    <property type="entry name" value="KCMF1/Dystrophin"/>
</dbReference>
<dbReference type="GO" id="GO:0008270">
    <property type="term" value="F:zinc ion binding"/>
    <property type="evidence" value="ECO:0007669"/>
    <property type="project" value="UniProtKB-KW"/>
</dbReference>
<dbReference type="PANTHER" id="PTHR12268:SF14">
    <property type="entry name" value="DYSTROPHIN-1"/>
    <property type="match status" value="1"/>
</dbReference>
<dbReference type="Gene3D" id="1.10.238.10">
    <property type="entry name" value="EF-hand"/>
    <property type="match status" value="1"/>
</dbReference>
<dbReference type="Proteomes" id="UP000070412">
    <property type="component" value="Unassembled WGS sequence"/>
</dbReference>
<dbReference type="EnsemblMetazoa" id="SSS_7978s_mrna">
    <property type="protein sequence ID" value="KAF7488065.1"/>
    <property type="gene ID" value="SSS_7978"/>
</dbReference>
<reference evidence="14" key="4">
    <citation type="submission" date="2022-06" db="UniProtKB">
        <authorList>
            <consortium name="EnsemblMetazoa"/>
        </authorList>
    </citation>
    <scope>IDENTIFICATION</scope>
</reference>
<reference evidence="13 16" key="1">
    <citation type="journal article" date="2015" name="Parasit. Vectors">
        <title>Draft genome of the scabies mite.</title>
        <authorList>
            <person name="Rider S.D.Jr."/>
            <person name="Morgan M.S."/>
            <person name="Arlian L.G."/>
        </authorList>
    </citation>
    <scope>NUCLEOTIDE SEQUENCE [LARGE SCALE GENOMIC DNA]</scope>
    <source>
        <strain evidence="13">Arlian Lab</strain>
    </source>
</reference>
<dbReference type="EMBL" id="WVUK01000066">
    <property type="protein sequence ID" value="KAF7488065.1"/>
    <property type="molecule type" value="Genomic_DNA"/>
</dbReference>
<sequence>MDQGSKIYDKFLNSIRLRPYRVACKLRFLQKDSKFDLIDLVNTIEIFREFGMNTNSNCLEISVSRSEIQSLIYSLFKQLSQRVPVSIRIDIDKSVLLVYKWIIETFQNSDNFLNLFALKIALTFFCSSSYSDKLKYLFTLLSDTNGFLLIDNFIVYVEFLKEIYTRMSNEQIELESISIQKLFGAASKIDVRKFVQSMTDFEDQNEIFQWLIIYHRMFDSESVVHHHITCDSCGKTSFEGFRYKCKICSNYNQCQNCFWTGRSSKNHDPDAHTCKEYLNAVGKNNFRRSFRKSFRNSFRWFPPKNSTTSLEKKNKSHQNVFNEQLILKKLNLSNIVSPQLYRKNQNINEIECKLKDNDVKDLNYDILLSSSEHEHKLIKYYLDILKENINDHHQKRLEFTNEEYLEKKIDELEKKNAKLMKSIHKKILIGDENSKNDAETLTQFPESAMLTYKQ</sequence>
<dbReference type="SMART" id="SM00291">
    <property type="entry name" value="ZnF_ZZ"/>
    <property type="match status" value="1"/>
</dbReference>
<dbReference type="GO" id="GO:0099536">
    <property type="term" value="P:synaptic signaling"/>
    <property type="evidence" value="ECO:0007669"/>
    <property type="project" value="TreeGrafter"/>
</dbReference>
<accession>A0A131ZTK0</accession>
<organism evidence="13 16">
    <name type="scientific">Sarcoptes scabiei</name>
    <name type="common">Itch mite</name>
    <name type="synonym">Acarus scabiei</name>
    <dbReference type="NCBI Taxonomy" id="52283"/>
    <lineage>
        <taxon>Eukaryota</taxon>
        <taxon>Metazoa</taxon>
        <taxon>Ecdysozoa</taxon>
        <taxon>Arthropoda</taxon>
        <taxon>Chelicerata</taxon>
        <taxon>Arachnida</taxon>
        <taxon>Acari</taxon>
        <taxon>Acariformes</taxon>
        <taxon>Sarcoptiformes</taxon>
        <taxon>Astigmata</taxon>
        <taxon>Psoroptidia</taxon>
        <taxon>Sarcoptoidea</taxon>
        <taxon>Sarcoptidae</taxon>
        <taxon>Sarcoptinae</taxon>
        <taxon>Sarcoptes</taxon>
    </lineage>
</organism>
<feature type="coiled-coil region" evidence="10">
    <location>
        <begin position="382"/>
        <end position="422"/>
    </location>
</feature>
<dbReference type="InterPro" id="IPR015153">
    <property type="entry name" value="EF-hand_dom_typ1"/>
</dbReference>
<evidence type="ECO:0000256" key="3">
    <source>
        <dbReference type="ARBA" id="ARBA00022490"/>
    </source>
</evidence>
<keyword evidence="10" id="KW-0175">Coiled coil</keyword>
<evidence type="ECO:0000313" key="14">
    <source>
        <dbReference type="EnsemblMetazoa" id="KAF7488065.1"/>
    </source>
</evidence>
<dbReference type="InterPro" id="IPR043145">
    <property type="entry name" value="Znf_ZZ_sf"/>
</dbReference>
<dbReference type="GO" id="GO:0045202">
    <property type="term" value="C:synapse"/>
    <property type="evidence" value="ECO:0007669"/>
    <property type="project" value="GOC"/>
</dbReference>
<evidence type="ECO:0000256" key="4">
    <source>
        <dbReference type="ARBA" id="ARBA00022723"/>
    </source>
</evidence>
<dbReference type="GO" id="GO:0046716">
    <property type="term" value="P:muscle cell cellular homeostasis"/>
    <property type="evidence" value="ECO:0007669"/>
    <property type="project" value="UniProtKB-ARBA"/>
</dbReference>
<dbReference type="PROSITE" id="PS50135">
    <property type="entry name" value="ZF_ZZ_2"/>
    <property type="match status" value="1"/>
</dbReference>
<protein>
    <submittedName>
        <fullName evidence="13">Dystrobrevin alpha-like protein</fullName>
    </submittedName>
    <submittedName>
        <fullName evidence="12">Dystrobrevin-1</fullName>
    </submittedName>
</protein>
<keyword evidence="6" id="KW-0862">Zinc</keyword>
<dbReference type="EMBL" id="JXLN01000950">
    <property type="protein sequence ID" value="KPM02103.1"/>
    <property type="molecule type" value="Genomic_DNA"/>
</dbReference>
<evidence type="ECO:0000256" key="10">
    <source>
        <dbReference type="SAM" id="Coils"/>
    </source>
</evidence>
<keyword evidence="15" id="KW-1185">Reference proteome</keyword>
<reference evidence="12" key="3">
    <citation type="submission" date="2020-01" db="EMBL/GenBank/DDBJ databases">
        <authorList>
            <person name="Korhonen P.K.K."/>
            <person name="Guangxu M.G."/>
            <person name="Wang T.W."/>
            <person name="Stroehlein A.J.S."/>
            <person name="Young N.D."/>
            <person name="Ang C.-S.A."/>
            <person name="Fernando D.W.F."/>
            <person name="Lu H.L."/>
            <person name="Taylor S.T."/>
            <person name="Ehtesham M.E.M."/>
            <person name="Najaraj S.H.N."/>
            <person name="Harsha G.H.G."/>
            <person name="Madugundu A.M."/>
            <person name="Renuse S.R."/>
            <person name="Holt D.H."/>
            <person name="Pandey A.P."/>
            <person name="Papenfuss A.P."/>
            <person name="Gasser R.B.G."/>
            <person name="Fischer K.F."/>
        </authorList>
    </citation>
    <scope>NUCLEOTIDE SEQUENCE</scope>
    <source>
        <strain evidence="12">SSS_KF_BRIS2020</strain>
    </source>
</reference>
<evidence type="ECO:0000256" key="8">
    <source>
        <dbReference type="ARBA" id="ARBA00023212"/>
    </source>
</evidence>
<evidence type="ECO:0000313" key="13">
    <source>
        <dbReference type="EMBL" id="KPM02103.1"/>
    </source>
</evidence>
<evidence type="ECO:0000256" key="1">
    <source>
        <dbReference type="ARBA" id="ARBA00004245"/>
    </source>
</evidence>
<dbReference type="GO" id="GO:0016010">
    <property type="term" value="C:dystrophin-associated glycoprotein complex"/>
    <property type="evidence" value="ECO:0007669"/>
    <property type="project" value="UniProtKB-ARBA"/>
</dbReference>
<evidence type="ECO:0000313" key="15">
    <source>
        <dbReference type="Proteomes" id="UP000070412"/>
    </source>
</evidence>
<comment type="subcellular location">
    <subcellularLocation>
        <location evidence="2">Cell membrane</location>
        <location evidence="2">Sarcolemma</location>
        <topology evidence="2">Peripheral membrane protein</topology>
        <orientation evidence="2">Cytoplasmic side</orientation>
    </subcellularLocation>
    <subcellularLocation>
        <location evidence="1">Cytoplasm</location>
        <location evidence="1">Cytoskeleton</location>
    </subcellularLocation>
</comment>
<keyword evidence="5 9" id="KW-0863">Zinc-finger</keyword>
<keyword evidence="7" id="KW-0106">Calcium</keyword>
<keyword evidence="4" id="KW-0479">Metal-binding</keyword>
<dbReference type="Gene3D" id="3.30.60.90">
    <property type="match status" value="1"/>
</dbReference>
<name>A0A131ZTK0_SARSC</name>
<evidence type="ECO:0000256" key="6">
    <source>
        <dbReference type="ARBA" id="ARBA00022833"/>
    </source>
</evidence>
<dbReference type="GO" id="GO:0050804">
    <property type="term" value="P:modulation of chemical synaptic transmission"/>
    <property type="evidence" value="ECO:0007669"/>
    <property type="project" value="UniProtKB-ARBA"/>
</dbReference>
<proteinExistence type="predicted"/>
<dbReference type="SUPFAM" id="SSF47473">
    <property type="entry name" value="EF-hand"/>
    <property type="match status" value="1"/>
</dbReference>